<feature type="compositionally biased region" description="Low complexity" evidence="1">
    <location>
        <begin position="130"/>
        <end position="150"/>
    </location>
</feature>
<feature type="region of interest" description="Disordered" evidence="1">
    <location>
        <begin position="130"/>
        <end position="208"/>
    </location>
</feature>
<protein>
    <recommendedName>
        <fullName evidence="4">Clr5 domain-containing protein</fullName>
    </recommendedName>
</protein>
<feature type="compositionally biased region" description="Polar residues" evidence="1">
    <location>
        <begin position="182"/>
        <end position="208"/>
    </location>
</feature>
<evidence type="ECO:0000313" key="2">
    <source>
        <dbReference type="EMBL" id="CAK7223023.1"/>
    </source>
</evidence>
<reference evidence="2 3" key="1">
    <citation type="submission" date="2024-01" db="EMBL/GenBank/DDBJ databases">
        <authorList>
            <person name="Allen C."/>
            <person name="Tagirdzhanova G."/>
        </authorList>
    </citation>
    <scope>NUCLEOTIDE SEQUENCE [LARGE SCALE GENOMIC DNA]</scope>
</reference>
<feature type="region of interest" description="Disordered" evidence="1">
    <location>
        <begin position="705"/>
        <end position="734"/>
    </location>
</feature>
<dbReference type="Proteomes" id="UP001642406">
    <property type="component" value="Unassembled WGS sequence"/>
</dbReference>
<evidence type="ECO:0000256" key="1">
    <source>
        <dbReference type="SAM" id="MobiDB-lite"/>
    </source>
</evidence>
<feature type="region of interest" description="Disordered" evidence="1">
    <location>
        <begin position="566"/>
        <end position="593"/>
    </location>
</feature>
<feature type="compositionally biased region" description="Polar residues" evidence="1">
    <location>
        <begin position="416"/>
        <end position="426"/>
    </location>
</feature>
<feature type="compositionally biased region" description="Low complexity" evidence="1">
    <location>
        <begin position="492"/>
        <end position="503"/>
    </location>
</feature>
<keyword evidence="3" id="KW-1185">Reference proteome</keyword>
<organism evidence="2 3">
    <name type="scientific">Sporothrix bragantina</name>
    <dbReference type="NCBI Taxonomy" id="671064"/>
    <lineage>
        <taxon>Eukaryota</taxon>
        <taxon>Fungi</taxon>
        <taxon>Dikarya</taxon>
        <taxon>Ascomycota</taxon>
        <taxon>Pezizomycotina</taxon>
        <taxon>Sordariomycetes</taxon>
        <taxon>Sordariomycetidae</taxon>
        <taxon>Ophiostomatales</taxon>
        <taxon>Ophiostomataceae</taxon>
        <taxon>Sporothrix</taxon>
    </lineage>
</organism>
<feature type="compositionally biased region" description="Low complexity" evidence="1">
    <location>
        <begin position="157"/>
        <end position="171"/>
    </location>
</feature>
<accession>A0ABP0BTT2</accession>
<evidence type="ECO:0000313" key="3">
    <source>
        <dbReference type="Proteomes" id="UP001642406"/>
    </source>
</evidence>
<dbReference type="EMBL" id="CAWUHC010000041">
    <property type="protein sequence ID" value="CAK7223023.1"/>
    <property type="molecule type" value="Genomic_DNA"/>
</dbReference>
<feature type="region of interest" description="Disordered" evidence="1">
    <location>
        <begin position="416"/>
        <end position="451"/>
    </location>
</feature>
<feature type="compositionally biased region" description="Polar residues" evidence="1">
    <location>
        <begin position="722"/>
        <end position="732"/>
    </location>
</feature>
<feature type="compositionally biased region" description="Polar residues" evidence="1">
    <location>
        <begin position="504"/>
        <end position="516"/>
    </location>
</feature>
<feature type="region of interest" description="Disordered" evidence="1">
    <location>
        <begin position="467"/>
        <end position="543"/>
    </location>
</feature>
<feature type="compositionally biased region" description="Low complexity" evidence="1">
    <location>
        <begin position="568"/>
        <end position="593"/>
    </location>
</feature>
<sequence>MIHSHYQPEQILWFLRNYWRFRANDLAQEWQRTFSDPNFGKSQYQWLKTRYGMKSEWGAALNHPPFTGANPGDVEDYVTPSIPAHPPRTTFRTRSDSPAPALITAPASVAAQGPVSHAPVAQAHLNSHPVAVPAGIPGSGPGSSQIRRPSAGMEQPSATSSTTGSTQTMASVMPTAGPGTYVFSNTNNPGGNGDQATPRSFSGLTSPAQGTYSFTSNMGHMSLGSPFRAPAVVNMAVPNSMNPIASAFAAGNGSMPNINGSFPMGASGNVDTSSPQMSVHQPMQAMSYGGQSDHPFQQQFPADFVSVDAEAQRLMNVFEAEYKRLGLKINTGCPGNAVFPAASPAAPAAAPVIPGAPVSPAKTPMSVTGRPLLNTAGRSGHQFGSSSRPNARVPSQAEIMAANIFYGTPLATSMVPPQSNLSQADTNNKRKRGEVEVDFQPPKRANMASSTHQASLPFQVVAAEPPSVVTTPRAGGRSTSAGARRESTPYTARSPPLASSAPSMQLNGMPSTAQVQESATSSEETEYSEHDGPHDGCTVNAPHHHDKVGRIIFQARADFKKAATSHNSVVNSPAGPVASAAPTTGPATPEAPTSVDDEIASILDPEVPTPEDAKIAAIFDMPNAASAVDGGQDVSMKMHVEAPIQAPVLAQTAVLVQDQSSTEAHLGAANQTFAEMAGLVELDFEALTEIGAAVNQLNEDMDGAPAPDSVAPCPQAPPATVEDTNSTDNTGFRSPLEEAVDDLSTHSFSVDPFRLNDEALQLFFNNATV</sequence>
<evidence type="ECO:0008006" key="4">
    <source>
        <dbReference type="Google" id="ProtNLM"/>
    </source>
</evidence>
<comment type="caution">
    <text evidence="2">The sequence shown here is derived from an EMBL/GenBank/DDBJ whole genome shotgun (WGS) entry which is preliminary data.</text>
</comment>
<proteinExistence type="predicted"/>
<gene>
    <name evidence="2" type="ORF">SBRCBS47491_005063</name>
</gene>
<name>A0ABP0BTT2_9PEZI</name>